<dbReference type="PROSITE" id="PS50206">
    <property type="entry name" value="RHODANESE_3"/>
    <property type="match status" value="1"/>
</dbReference>
<feature type="domain" description="Rhodanese" evidence="1">
    <location>
        <begin position="19"/>
        <end position="106"/>
    </location>
</feature>
<keyword evidence="3" id="KW-1185">Reference proteome</keyword>
<dbReference type="EMBL" id="NRJH01000093">
    <property type="protein sequence ID" value="RIY31189.1"/>
    <property type="molecule type" value="Genomic_DNA"/>
</dbReference>
<comment type="caution">
    <text evidence="2">The sequence shown here is derived from an EMBL/GenBank/DDBJ whole genome shotgun (WGS) entry which is preliminary data.</text>
</comment>
<dbReference type="Gene3D" id="3.40.250.10">
    <property type="entry name" value="Rhodanese-like domain"/>
    <property type="match status" value="1"/>
</dbReference>
<dbReference type="InterPro" id="IPR050229">
    <property type="entry name" value="GlpE_sulfurtransferase"/>
</dbReference>
<protein>
    <recommendedName>
        <fullName evidence="1">Rhodanese domain-containing protein</fullName>
    </recommendedName>
</protein>
<reference evidence="2 3" key="1">
    <citation type="submission" date="2017-08" db="EMBL/GenBank/DDBJ databases">
        <title>Reclassification of Bisgaard taxon 37 and 44.</title>
        <authorList>
            <person name="Christensen H."/>
        </authorList>
    </citation>
    <scope>NUCLEOTIDE SEQUENCE [LARGE SCALE GENOMIC DNA]</scope>
    <source>
        <strain evidence="2 3">B96_4</strain>
    </source>
</reference>
<evidence type="ECO:0000259" key="1">
    <source>
        <dbReference type="PROSITE" id="PS50206"/>
    </source>
</evidence>
<dbReference type="OrthoDB" id="9811849at2"/>
<dbReference type="SMART" id="SM00450">
    <property type="entry name" value="RHOD"/>
    <property type="match status" value="1"/>
</dbReference>
<dbReference type="InterPro" id="IPR036873">
    <property type="entry name" value="Rhodanese-like_dom_sf"/>
</dbReference>
<name>A0A3A1Y1L7_9GAMM</name>
<dbReference type="RefSeq" id="WP_119497986.1">
    <property type="nucleotide sequence ID" value="NZ_NRJH01000093.1"/>
</dbReference>
<dbReference type="InterPro" id="IPR001763">
    <property type="entry name" value="Rhodanese-like_dom"/>
</dbReference>
<dbReference type="AlphaFoldDB" id="A0A3A1Y1L7"/>
<dbReference type="Pfam" id="PF00581">
    <property type="entry name" value="Rhodanese"/>
    <property type="match status" value="1"/>
</dbReference>
<evidence type="ECO:0000313" key="2">
    <source>
        <dbReference type="EMBL" id="RIY31189.1"/>
    </source>
</evidence>
<dbReference type="SUPFAM" id="SSF52821">
    <property type="entry name" value="Rhodanese/Cell cycle control phosphatase"/>
    <property type="match status" value="1"/>
</dbReference>
<accession>A0A3A1Y1L7</accession>
<dbReference type="PANTHER" id="PTHR43031:SF6">
    <property type="entry name" value="THIOSULFATE SULFURTRANSFERASE GLPE"/>
    <property type="match status" value="1"/>
</dbReference>
<dbReference type="Proteomes" id="UP000266258">
    <property type="component" value="Unassembled WGS sequence"/>
</dbReference>
<proteinExistence type="predicted"/>
<sequence length="106" mass="12061">MENPIKTISVEELNNLINQGKEVVIFDMRRLDEYNQGHIKDAIHLTSESFFHEANYFNDDTIVVMQCYHGNASKAVTYDLTLKGFDNIYSLDGGITAWVQAGYPLV</sequence>
<evidence type="ECO:0000313" key="3">
    <source>
        <dbReference type="Proteomes" id="UP000266258"/>
    </source>
</evidence>
<dbReference type="PANTHER" id="PTHR43031">
    <property type="entry name" value="FAD-DEPENDENT OXIDOREDUCTASE"/>
    <property type="match status" value="1"/>
</dbReference>
<gene>
    <name evidence="2" type="ORF">CJP74_07900</name>
</gene>
<organism evidence="2 3">
    <name type="scientific">Psittacicella melopsittaci</name>
    <dbReference type="NCBI Taxonomy" id="2028576"/>
    <lineage>
        <taxon>Bacteria</taxon>
        <taxon>Pseudomonadati</taxon>
        <taxon>Pseudomonadota</taxon>
        <taxon>Gammaproteobacteria</taxon>
        <taxon>Pasteurellales</taxon>
        <taxon>Psittacicellaceae</taxon>
        <taxon>Psittacicella</taxon>
    </lineage>
</organism>